<organism evidence="2 3">
    <name type="scientific">Marinomonas primoryensis</name>
    <dbReference type="NCBI Taxonomy" id="178399"/>
    <lineage>
        <taxon>Bacteria</taxon>
        <taxon>Pseudomonadati</taxon>
        <taxon>Pseudomonadota</taxon>
        <taxon>Gammaproteobacteria</taxon>
        <taxon>Oceanospirillales</taxon>
        <taxon>Oceanospirillaceae</taxon>
        <taxon>Marinomonas</taxon>
    </lineage>
</organism>
<dbReference type="KEGG" id="mpri:MP3633_2183"/>
<reference evidence="1 4" key="2">
    <citation type="submission" date="2024-05" db="EMBL/GenBank/DDBJ databases">
        <authorList>
            <person name="Busch G.E."/>
            <person name="Sharma I."/>
        </authorList>
    </citation>
    <scope>NUCLEOTIDE SEQUENCE [LARGE SCALE GENOMIC DNA]</scope>
    <source>
        <strain evidence="1 4">23GB23</strain>
    </source>
</reference>
<proteinExistence type="predicted"/>
<accession>A0A859D1Q7</accession>
<evidence type="ECO:0000313" key="3">
    <source>
        <dbReference type="Proteomes" id="UP000509371"/>
    </source>
</evidence>
<dbReference type="RefSeq" id="WP_176335542.1">
    <property type="nucleotide sequence ID" value="NZ_BAAAEF010000007.1"/>
</dbReference>
<gene>
    <name evidence="1" type="ORF">ABKW32_15070</name>
    <name evidence="2" type="ORF">MP3633_2183</name>
</gene>
<sequence>MSSDNKKTDNKPLRSQQWYGKLDKDGFICNRHFRELAVNSRMISGQSLVVDGGRL</sequence>
<protein>
    <submittedName>
        <fullName evidence="2">Uncharacterized protein</fullName>
    </submittedName>
</protein>
<dbReference type="Proteomes" id="UP001471651">
    <property type="component" value="Unassembled WGS sequence"/>
</dbReference>
<reference evidence="2 3" key="1">
    <citation type="submission" date="2020-06" db="EMBL/GenBank/DDBJ databases">
        <authorList>
            <person name="Voronona O.L."/>
            <person name="Aksenova E.I."/>
            <person name="Kunda M.S."/>
            <person name="Semenov A.N."/>
            <person name="Ryzhova N."/>
        </authorList>
    </citation>
    <scope>NUCLEOTIDE SEQUENCE [LARGE SCALE GENOMIC DNA]</scope>
    <source>
        <strain evidence="2 3">MPKMM3633</strain>
    </source>
</reference>
<name>A0A859D1Q7_9GAMM</name>
<dbReference type="Proteomes" id="UP000509371">
    <property type="component" value="Chromosome"/>
</dbReference>
<dbReference type="EMBL" id="CP054301">
    <property type="protein sequence ID" value="QKK80910.1"/>
    <property type="molecule type" value="Genomic_DNA"/>
</dbReference>
<dbReference type="AlphaFoldDB" id="A0A859D1Q7"/>
<evidence type="ECO:0000313" key="1">
    <source>
        <dbReference type="EMBL" id="MEP7730778.1"/>
    </source>
</evidence>
<keyword evidence="4" id="KW-1185">Reference proteome</keyword>
<evidence type="ECO:0000313" key="2">
    <source>
        <dbReference type="EMBL" id="QKK80910.1"/>
    </source>
</evidence>
<dbReference type="EMBL" id="JBDYKN010000016">
    <property type="protein sequence ID" value="MEP7730778.1"/>
    <property type="molecule type" value="Genomic_DNA"/>
</dbReference>
<evidence type="ECO:0000313" key="4">
    <source>
        <dbReference type="Proteomes" id="UP001471651"/>
    </source>
</evidence>